<evidence type="ECO:0000259" key="1">
    <source>
        <dbReference type="Pfam" id="PF07693"/>
    </source>
</evidence>
<dbReference type="AlphaFoldDB" id="A0AB38FUF2"/>
<protein>
    <submittedName>
        <fullName evidence="2">Predicted P-loop ATPase</fullName>
    </submittedName>
</protein>
<accession>A0AB38FUF2</accession>
<dbReference type="SUPFAM" id="SSF52540">
    <property type="entry name" value="P-loop containing nucleoside triphosphate hydrolases"/>
    <property type="match status" value="1"/>
</dbReference>
<sequence length="444" mass="51117">MQETLSFSDRDEFQRKSIAENIVKLLKPETDISPLVIDGDWGTGKTEFSIKLKNLINEQEPESKVIYIDAFKGDHAESPLLLITSAIARTLPEREKQTFIKKALPAIRFGMKTALKAGAGWVLRQETDNMADEFQDAIKKASNAAIDGTIENILEDHIEAEKNINSLKACIEDISSKHKTVIIIDELDRCKPNFSTSILEVIKHIFDTQNVYFILVTNTKQLRASINHIYGYSLDSQKYLDKFIKYTISLPDTYKNGRSENCKTSVTYWLQLAKDSPSLSLIEKHIGEGVRQLISQTNLSLRETHTYARNLNIFLSLEEKRFTENTYYIYRLIYITAVFIHCFGERDLLSGKLTTDSIDKLATILGVDTIPYSFERTSDISRITIIFYGIIRDSLHINKRFSPQTESDQKQFDDIYKRFEDADFWNCTVKDRVNDFIQEMSFIK</sequence>
<name>A0AB38FUF2_9ENTR</name>
<feature type="domain" description="KAP NTPase" evidence="1">
    <location>
        <begin position="15"/>
        <end position="316"/>
    </location>
</feature>
<dbReference type="Pfam" id="PF07693">
    <property type="entry name" value="KAP_NTPase"/>
    <property type="match status" value="1"/>
</dbReference>
<gene>
    <name evidence="2" type="ORF">NCTC11967_01268</name>
</gene>
<dbReference type="InterPro" id="IPR027417">
    <property type="entry name" value="P-loop_NTPase"/>
</dbReference>
<comment type="caution">
    <text evidence="2">The sequence shown here is derived from an EMBL/GenBank/DDBJ whole genome shotgun (WGS) entry which is preliminary data.</text>
</comment>
<dbReference type="InterPro" id="IPR011646">
    <property type="entry name" value="KAP_P-loop"/>
</dbReference>
<dbReference type="EMBL" id="UAVL01000002">
    <property type="protein sequence ID" value="SQA62295.1"/>
    <property type="molecule type" value="Genomic_DNA"/>
</dbReference>
<reference evidence="2 3" key="1">
    <citation type="submission" date="2018-06" db="EMBL/GenBank/DDBJ databases">
        <authorList>
            <consortium name="Pathogen Informatics"/>
            <person name="Doyle S."/>
        </authorList>
    </citation>
    <scope>NUCLEOTIDE SEQUENCE [LARGE SCALE GENOMIC DNA]</scope>
    <source>
        <strain evidence="2 3">NCTC11967</strain>
    </source>
</reference>
<organism evidence="2 3">
    <name type="scientific">Yokenella regensburgei</name>
    <dbReference type="NCBI Taxonomy" id="158877"/>
    <lineage>
        <taxon>Bacteria</taxon>
        <taxon>Pseudomonadati</taxon>
        <taxon>Pseudomonadota</taxon>
        <taxon>Gammaproteobacteria</taxon>
        <taxon>Enterobacterales</taxon>
        <taxon>Enterobacteriaceae</taxon>
        <taxon>Yokenella</taxon>
    </lineage>
</organism>
<dbReference type="Gene3D" id="3.40.50.300">
    <property type="entry name" value="P-loop containing nucleotide triphosphate hydrolases"/>
    <property type="match status" value="1"/>
</dbReference>
<proteinExistence type="predicted"/>
<dbReference type="Proteomes" id="UP000251313">
    <property type="component" value="Unassembled WGS sequence"/>
</dbReference>
<evidence type="ECO:0000313" key="3">
    <source>
        <dbReference type="Proteomes" id="UP000251313"/>
    </source>
</evidence>
<dbReference type="RefSeq" id="WP_038254476.1">
    <property type="nucleotide sequence ID" value="NZ_UAVL01000002.1"/>
</dbReference>
<evidence type="ECO:0000313" key="2">
    <source>
        <dbReference type="EMBL" id="SQA62295.1"/>
    </source>
</evidence>